<evidence type="ECO:0000256" key="3">
    <source>
        <dbReference type="PROSITE-ProRule" id="PRU00284"/>
    </source>
</evidence>
<keyword evidence="6" id="KW-1185">Reference proteome</keyword>
<dbReference type="AlphaFoldDB" id="A0AA42CS16"/>
<dbReference type="SMART" id="SM00283">
    <property type="entry name" value="MA"/>
    <property type="match status" value="1"/>
</dbReference>
<dbReference type="PROSITE" id="PS50111">
    <property type="entry name" value="CHEMOTAXIS_TRANSDUC_2"/>
    <property type="match status" value="1"/>
</dbReference>
<dbReference type="RefSeq" id="WP_282589442.1">
    <property type="nucleotide sequence ID" value="NZ_JAMOIM010000090.1"/>
</dbReference>
<dbReference type="PANTHER" id="PTHR32089">
    <property type="entry name" value="METHYL-ACCEPTING CHEMOTAXIS PROTEIN MCPB"/>
    <property type="match status" value="1"/>
</dbReference>
<dbReference type="InterPro" id="IPR004089">
    <property type="entry name" value="MCPsignal_dom"/>
</dbReference>
<reference evidence="5" key="1">
    <citation type="submission" date="2022-05" db="EMBL/GenBank/DDBJ databases">
        <authorList>
            <person name="Pankratov T."/>
        </authorList>
    </citation>
    <scope>NUCLEOTIDE SEQUENCE</scope>
    <source>
        <strain evidence="5">BP6-180914</strain>
    </source>
</reference>
<dbReference type="Pfam" id="PF00015">
    <property type="entry name" value="MCPsignal"/>
    <property type="match status" value="1"/>
</dbReference>
<dbReference type="GO" id="GO:0007165">
    <property type="term" value="P:signal transduction"/>
    <property type="evidence" value="ECO:0007669"/>
    <property type="project" value="UniProtKB-KW"/>
</dbReference>
<evidence type="ECO:0000256" key="2">
    <source>
        <dbReference type="ARBA" id="ARBA00029447"/>
    </source>
</evidence>
<name>A0AA42CS16_9HYPH</name>
<gene>
    <name evidence="5" type="ORF">M8523_35005</name>
</gene>
<dbReference type="Gene3D" id="1.10.287.950">
    <property type="entry name" value="Methyl-accepting chemotaxis protein"/>
    <property type="match status" value="1"/>
</dbReference>
<dbReference type="Proteomes" id="UP001165667">
    <property type="component" value="Unassembled WGS sequence"/>
</dbReference>
<organism evidence="5 6">
    <name type="scientific">Lichenifustis flavocetrariae</name>
    <dbReference type="NCBI Taxonomy" id="2949735"/>
    <lineage>
        <taxon>Bacteria</taxon>
        <taxon>Pseudomonadati</taxon>
        <taxon>Pseudomonadota</taxon>
        <taxon>Alphaproteobacteria</taxon>
        <taxon>Hyphomicrobiales</taxon>
        <taxon>Lichenihabitantaceae</taxon>
        <taxon>Lichenifustis</taxon>
    </lineage>
</organism>
<sequence length="467" mass="50401">MIVVAATKSVIPVPDDGVPAERLGAGPMLPATDKRTAVKVLVVAGLAAGAVMVELCLRRVLPDGLSALASLMAFGSGMTATWILAKPQQAGYTSVERVSRLDRAAVELAEFGAVYNSSVPSTEMDHRDGRDNVVAFPAGRSTPEVERAVQELDQYSAFTDILDRQMKSVTDLSEEAAGAILANLTGVDGKVSALLSFIKKSGSSDQVTDVISEIETHTKGCHDLLDRFAARQKDDAQESRRQRSQLGTDTRSVLEALDGVNRIARQTTMLSLNVSIEAARAGEAGRGFSVIAVEIRKMASEVQSISNDVHSRVEALMQTVTVDLDLQTQHREEAEHEAIAQIASTLSALTDNLMTLVAHQRDILQKVESENEAIAKPLMDMMGSIQFQDIIRQQLEQLSRMATQVGEHLAAISAMLGPNNTDMGGEMLSEKLDQLFNTYVMAGQRETHMAARGQAVSQDTAARIELF</sequence>
<dbReference type="PANTHER" id="PTHR32089:SF112">
    <property type="entry name" value="LYSOZYME-LIKE PROTEIN-RELATED"/>
    <property type="match status" value="1"/>
</dbReference>
<protein>
    <submittedName>
        <fullName evidence="5">Methyl-accepting chemotaxis protein</fullName>
    </submittedName>
</protein>
<comment type="similarity">
    <text evidence="2">Belongs to the methyl-accepting chemotaxis (MCP) protein family.</text>
</comment>
<dbReference type="SUPFAM" id="SSF58104">
    <property type="entry name" value="Methyl-accepting chemotaxis protein (MCP) signaling domain"/>
    <property type="match status" value="1"/>
</dbReference>
<dbReference type="GO" id="GO:0016020">
    <property type="term" value="C:membrane"/>
    <property type="evidence" value="ECO:0007669"/>
    <property type="project" value="InterPro"/>
</dbReference>
<evidence type="ECO:0000256" key="1">
    <source>
        <dbReference type="ARBA" id="ARBA00023224"/>
    </source>
</evidence>
<dbReference type="EMBL" id="JAMOIM010000090">
    <property type="protein sequence ID" value="MCW6513067.1"/>
    <property type="molecule type" value="Genomic_DNA"/>
</dbReference>
<dbReference type="GO" id="GO:0006935">
    <property type="term" value="P:chemotaxis"/>
    <property type="evidence" value="ECO:0007669"/>
    <property type="project" value="InterPro"/>
</dbReference>
<keyword evidence="1 3" id="KW-0807">Transducer</keyword>
<proteinExistence type="inferred from homology"/>
<feature type="domain" description="Methyl-accepting transducer" evidence="4">
    <location>
        <begin position="233"/>
        <end position="413"/>
    </location>
</feature>
<comment type="caution">
    <text evidence="5">The sequence shown here is derived from an EMBL/GenBank/DDBJ whole genome shotgun (WGS) entry which is preliminary data.</text>
</comment>
<evidence type="ECO:0000313" key="6">
    <source>
        <dbReference type="Proteomes" id="UP001165667"/>
    </source>
</evidence>
<evidence type="ECO:0000259" key="4">
    <source>
        <dbReference type="PROSITE" id="PS50111"/>
    </source>
</evidence>
<evidence type="ECO:0000313" key="5">
    <source>
        <dbReference type="EMBL" id="MCW6513067.1"/>
    </source>
</evidence>
<dbReference type="InterPro" id="IPR004090">
    <property type="entry name" value="Chemotax_Me-accpt_rcpt"/>
</dbReference>
<dbReference type="GO" id="GO:0004888">
    <property type="term" value="F:transmembrane signaling receptor activity"/>
    <property type="evidence" value="ECO:0007669"/>
    <property type="project" value="InterPro"/>
</dbReference>
<accession>A0AA42CS16</accession>
<dbReference type="PRINTS" id="PR00260">
    <property type="entry name" value="CHEMTRNSDUCR"/>
</dbReference>